<dbReference type="SMART" id="SM00184">
    <property type="entry name" value="RING"/>
    <property type="match status" value="1"/>
</dbReference>
<dbReference type="GO" id="GO:0061630">
    <property type="term" value="F:ubiquitin protein ligase activity"/>
    <property type="evidence" value="ECO:0007669"/>
    <property type="project" value="TreeGrafter"/>
</dbReference>
<dbReference type="GO" id="GO:0005768">
    <property type="term" value="C:endosome"/>
    <property type="evidence" value="ECO:0007669"/>
    <property type="project" value="TreeGrafter"/>
</dbReference>
<keyword evidence="6" id="KW-0472">Membrane</keyword>
<organism evidence="8 9">
    <name type="scientific">Saponaria officinalis</name>
    <name type="common">Common soapwort</name>
    <name type="synonym">Lychnis saponaria</name>
    <dbReference type="NCBI Taxonomy" id="3572"/>
    <lineage>
        <taxon>Eukaryota</taxon>
        <taxon>Viridiplantae</taxon>
        <taxon>Streptophyta</taxon>
        <taxon>Embryophyta</taxon>
        <taxon>Tracheophyta</taxon>
        <taxon>Spermatophyta</taxon>
        <taxon>Magnoliopsida</taxon>
        <taxon>eudicotyledons</taxon>
        <taxon>Gunneridae</taxon>
        <taxon>Pentapetalae</taxon>
        <taxon>Caryophyllales</taxon>
        <taxon>Caryophyllaceae</taxon>
        <taxon>Caryophylleae</taxon>
        <taxon>Saponaria</taxon>
    </lineage>
</organism>
<keyword evidence="6" id="KW-0812">Transmembrane</keyword>
<dbReference type="Pfam" id="PF16040">
    <property type="entry name" value="APD1-4_N"/>
    <property type="match status" value="1"/>
</dbReference>
<reference evidence="8" key="1">
    <citation type="submission" date="2024-03" db="EMBL/GenBank/DDBJ databases">
        <title>WGS assembly of Saponaria officinalis var. Norfolk2.</title>
        <authorList>
            <person name="Jenkins J."/>
            <person name="Shu S."/>
            <person name="Grimwood J."/>
            <person name="Barry K."/>
            <person name="Goodstein D."/>
            <person name="Schmutz J."/>
            <person name="Leebens-Mack J."/>
            <person name="Osbourn A."/>
        </authorList>
    </citation>
    <scope>NUCLEOTIDE SEQUENCE [LARGE SCALE GENOMIC DNA]</scope>
    <source>
        <strain evidence="8">JIC</strain>
    </source>
</reference>
<feature type="region of interest" description="Disordered" evidence="5">
    <location>
        <begin position="351"/>
        <end position="400"/>
    </location>
</feature>
<dbReference type="PROSITE" id="PS50089">
    <property type="entry name" value="ZF_RING_2"/>
    <property type="match status" value="1"/>
</dbReference>
<evidence type="ECO:0000256" key="2">
    <source>
        <dbReference type="ARBA" id="ARBA00022771"/>
    </source>
</evidence>
<feature type="compositionally biased region" description="Low complexity" evidence="5">
    <location>
        <begin position="374"/>
        <end position="383"/>
    </location>
</feature>
<keyword evidence="2 4" id="KW-0863">Zinc-finger</keyword>
<dbReference type="InterPro" id="IPR013083">
    <property type="entry name" value="Znf_RING/FYVE/PHD"/>
</dbReference>
<evidence type="ECO:0000313" key="8">
    <source>
        <dbReference type="EMBL" id="KAK9699138.1"/>
    </source>
</evidence>
<gene>
    <name evidence="8" type="ORF">RND81_08G155500</name>
</gene>
<dbReference type="PANTHER" id="PTHR46858:SF5">
    <property type="entry name" value="E3 UBIQUITIN-PROTEIN LIGASE APD1-RELATED"/>
    <property type="match status" value="1"/>
</dbReference>
<dbReference type="InterPro" id="IPR032010">
    <property type="entry name" value="APD1-4_M"/>
</dbReference>
<evidence type="ECO:0000256" key="6">
    <source>
        <dbReference type="SAM" id="Phobius"/>
    </source>
</evidence>
<sequence>MEETSAFTPPPPPSTAATVDRSSTSDSSPQLVTQTAAPPVLVRQRSSMPYRVMHVPRPTPTVFDYISSPDDLAADDTLSCVILILTFWFFVSMTLIMGIFGPDDLQTGPYSSILLQPNPLFAQSLKVENLKELKMAPVLYGFYKAPPLSITKTWSETLNALVKPESHKKWVYFLNKGSQLNITYNVTSSSSLLLVIAKGVEEMVEWIEDPSYPRGTLSWNVIHVGVFLAGNGNIVQEVTKSTDYYVAVGNLNLEDAEVKLHLSVRSSMYDTTNSFFKCDFTRGSCSLKIPFSGSTAAVLTTPGPREGGDEVYVRVTYEPRWLTYCICIGGMSLIMVWGFRLVKGLRGNDGDGVESTRVGPDRAPLLSHKDDDISSLGSSYDSGSENDEPEEYLEDGPGAGAKKHKARQCVICFDASKDCFYIPCGHNASCFACGTRIVEEAGICPICRRKIKKVRKIYNV</sequence>
<protein>
    <recommendedName>
        <fullName evidence="7">RING-type domain-containing protein</fullName>
    </recommendedName>
</protein>
<dbReference type="GO" id="GO:0008270">
    <property type="term" value="F:zinc ion binding"/>
    <property type="evidence" value="ECO:0007669"/>
    <property type="project" value="UniProtKB-KW"/>
</dbReference>
<evidence type="ECO:0000256" key="1">
    <source>
        <dbReference type="ARBA" id="ARBA00022723"/>
    </source>
</evidence>
<evidence type="ECO:0000259" key="7">
    <source>
        <dbReference type="PROSITE" id="PS50089"/>
    </source>
</evidence>
<dbReference type="SUPFAM" id="SSF57850">
    <property type="entry name" value="RING/U-box"/>
    <property type="match status" value="1"/>
</dbReference>
<evidence type="ECO:0000256" key="5">
    <source>
        <dbReference type="SAM" id="MobiDB-lite"/>
    </source>
</evidence>
<dbReference type="AlphaFoldDB" id="A0AAW1J7Y8"/>
<feature type="domain" description="RING-type" evidence="7">
    <location>
        <begin position="409"/>
        <end position="448"/>
    </location>
</feature>
<keyword evidence="6" id="KW-1133">Transmembrane helix</keyword>
<feature type="compositionally biased region" description="Polar residues" evidence="5">
    <location>
        <begin position="20"/>
        <end position="36"/>
    </location>
</feature>
<dbReference type="Pfam" id="PF16041">
    <property type="entry name" value="APD1-4_M"/>
    <property type="match status" value="1"/>
</dbReference>
<proteinExistence type="predicted"/>
<dbReference type="Pfam" id="PF13920">
    <property type="entry name" value="zf-C3HC4_3"/>
    <property type="match status" value="1"/>
</dbReference>
<dbReference type="PANTHER" id="PTHR46858">
    <property type="entry name" value="OS05G0521000 PROTEIN"/>
    <property type="match status" value="1"/>
</dbReference>
<keyword evidence="9" id="KW-1185">Reference proteome</keyword>
<dbReference type="Proteomes" id="UP001443914">
    <property type="component" value="Unassembled WGS sequence"/>
</dbReference>
<dbReference type="GO" id="GO:0016567">
    <property type="term" value="P:protein ubiquitination"/>
    <property type="evidence" value="ECO:0007669"/>
    <property type="project" value="TreeGrafter"/>
</dbReference>
<keyword evidence="1" id="KW-0479">Metal-binding</keyword>
<dbReference type="EMBL" id="JBDFQZ010000008">
    <property type="protein sequence ID" value="KAK9699138.1"/>
    <property type="molecule type" value="Genomic_DNA"/>
</dbReference>
<comment type="caution">
    <text evidence="8">The sequence shown here is derived from an EMBL/GenBank/DDBJ whole genome shotgun (WGS) entry which is preliminary data.</text>
</comment>
<evidence type="ECO:0000256" key="4">
    <source>
        <dbReference type="PROSITE-ProRule" id="PRU00175"/>
    </source>
</evidence>
<feature type="compositionally biased region" description="Acidic residues" evidence="5">
    <location>
        <begin position="384"/>
        <end position="394"/>
    </location>
</feature>
<name>A0AAW1J7Y8_SAPOF</name>
<accession>A0AAW1J7Y8</accession>
<evidence type="ECO:0000313" key="9">
    <source>
        <dbReference type="Proteomes" id="UP001443914"/>
    </source>
</evidence>
<keyword evidence="3" id="KW-0862">Zinc</keyword>
<evidence type="ECO:0000256" key="3">
    <source>
        <dbReference type="ARBA" id="ARBA00022833"/>
    </source>
</evidence>
<dbReference type="InterPro" id="IPR001841">
    <property type="entry name" value="Znf_RING"/>
</dbReference>
<feature type="region of interest" description="Disordered" evidence="5">
    <location>
        <begin position="1"/>
        <end position="36"/>
    </location>
</feature>
<feature type="transmembrane region" description="Helical" evidence="6">
    <location>
        <begin position="78"/>
        <end position="100"/>
    </location>
</feature>
<dbReference type="InterPro" id="IPR032008">
    <property type="entry name" value="APD1-4_N"/>
</dbReference>
<dbReference type="GO" id="GO:0009705">
    <property type="term" value="C:plant-type vacuole membrane"/>
    <property type="evidence" value="ECO:0007669"/>
    <property type="project" value="TreeGrafter"/>
</dbReference>
<dbReference type="Gene3D" id="3.30.40.10">
    <property type="entry name" value="Zinc/RING finger domain, C3HC4 (zinc finger)"/>
    <property type="match status" value="1"/>
</dbReference>